<keyword evidence="2" id="KW-0285">Flavoprotein</keyword>
<dbReference type="Proteomes" id="UP001314635">
    <property type="component" value="Unassembled WGS sequence"/>
</dbReference>
<name>A0ABS5GCL0_9BRAD</name>
<evidence type="ECO:0000256" key="1">
    <source>
        <dbReference type="ARBA" id="ARBA00001974"/>
    </source>
</evidence>
<keyword evidence="4" id="KW-0560">Oxidoreductase</keyword>
<dbReference type="PANTHER" id="PTHR42913">
    <property type="entry name" value="APOPTOSIS-INDUCING FACTOR 1"/>
    <property type="match status" value="1"/>
</dbReference>
<dbReference type="RefSeq" id="WP_172236687.1">
    <property type="nucleotide sequence ID" value="NZ_JABFDP010000011.1"/>
</dbReference>
<gene>
    <name evidence="6" type="ORF">JQ619_25310</name>
</gene>
<feature type="domain" description="FAD/NAD(P)-binding" evidence="5">
    <location>
        <begin position="2"/>
        <end position="301"/>
    </location>
</feature>
<organism evidence="6 7">
    <name type="scientific">Bradyrhizobium denitrificans</name>
    <dbReference type="NCBI Taxonomy" id="2734912"/>
    <lineage>
        <taxon>Bacteria</taxon>
        <taxon>Pseudomonadati</taxon>
        <taxon>Pseudomonadota</taxon>
        <taxon>Alphaproteobacteria</taxon>
        <taxon>Hyphomicrobiales</taxon>
        <taxon>Nitrobacteraceae</taxon>
        <taxon>Bradyrhizobium</taxon>
    </lineage>
</organism>
<protein>
    <submittedName>
        <fullName evidence="6">FAD-dependent oxidoreductase</fullName>
    </submittedName>
</protein>
<dbReference type="InterPro" id="IPR051169">
    <property type="entry name" value="NADH-Q_oxidoreductase"/>
</dbReference>
<dbReference type="SUPFAM" id="SSF51905">
    <property type="entry name" value="FAD/NAD(P)-binding domain"/>
    <property type="match status" value="2"/>
</dbReference>
<evidence type="ECO:0000256" key="4">
    <source>
        <dbReference type="ARBA" id="ARBA00023002"/>
    </source>
</evidence>
<evidence type="ECO:0000259" key="5">
    <source>
        <dbReference type="Pfam" id="PF07992"/>
    </source>
</evidence>
<dbReference type="InterPro" id="IPR036188">
    <property type="entry name" value="FAD/NAD-bd_sf"/>
</dbReference>
<sequence>MGAGHAHVEVLRSFARERPANVQLTLITRADKTPYSGMLPGLIAGHYQPDDMQIDIGPLARQSGARVILTDAVGLDASVGQVLCRNGLRIRYDVVSLDIGSTPNTQGVPGAGAHAIPVKPIDAFLARFDDACGRISERRSGSGIVVVGGGAAGVELMLAIHHRFQTMFSRDRFETLNFSIITGSAKILPAFPRRFRARLRAILAGRGIGIVEGARVTSVSSNGIGVEGSPAIPADEVFWTTEATAPGWLRETGLALDGRGFIEVEATLRARDQQAVFAVGDVAAFMPRALPKSGVFAVRQGPMLDRNLRRLLAGESLIDFRPQSEALYLLATGARHAVGTRNGLVFEGNWVWRFKNWLDTRFMSKYKLAAGPSASACVNAPSDAG</sequence>
<proteinExistence type="predicted"/>
<keyword evidence="7" id="KW-1185">Reference proteome</keyword>
<dbReference type="Pfam" id="PF07992">
    <property type="entry name" value="Pyr_redox_2"/>
    <property type="match status" value="1"/>
</dbReference>
<dbReference type="InterPro" id="IPR017584">
    <property type="entry name" value="Pyridine_nucleo_diS_OxRdtase_N"/>
</dbReference>
<evidence type="ECO:0000256" key="3">
    <source>
        <dbReference type="ARBA" id="ARBA00022827"/>
    </source>
</evidence>
<evidence type="ECO:0000313" key="6">
    <source>
        <dbReference type="EMBL" id="MBR1139084.1"/>
    </source>
</evidence>
<evidence type="ECO:0000313" key="7">
    <source>
        <dbReference type="Proteomes" id="UP001314635"/>
    </source>
</evidence>
<dbReference type="EMBL" id="JAFCLK010000026">
    <property type="protein sequence ID" value="MBR1139084.1"/>
    <property type="molecule type" value="Genomic_DNA"/>
</dbReference>
<comment type="caution">
    <text evidence="6">The sequence shown here is derived from an EMBL/GenBank/DDBJ whole genome shotgun (WGS) entry which is preliminary data.</text>
</comment>
<dbReference type="Gene3D" id="3.50.50.100">
    <property type="match status" value="1"/>
</dbReference>
<dbReference type="NCBIfam" id="TIGR03169">
    <property type="entry name" value="Nterm_to_SelD"/>
    <property type="match status" value="1"/>
</dbReference>
<evidence type="ECO:0000256" key="2">
    <source>
        <dbReference type="ARBA" id="ARBA00022630"/>
    </source>
</evidence>
<reference evidence="7" key="1">
    <citation type="journal article" date="2021" name="ISME J.">
        <title>Evolutionary origin and ecological implication of a unique nif island in free-living Bradyrhizobium lineages.</title>
        <authorList>
            <person name="Tao J."/>
        </authorList>
    </citation>
    <scope>NUCLEOTIDE SEQUENCE [LARGE SCALE GENOMIC DNA]</scope>
    <source>
        <strain evidence="7">SZCCT0094</strain>
    </source>
</reference>
<dbReference type="InterPro" id="IPR023753">
    <property type="entry name" value="FAD/NAD-binding_dom"/>
</dbReference>
<comment type="cofactor">
    <cofactor evidence="1">
        <name>FAD</name>
        <dbReference type="ChEBI" id="CHEBI:57692"/>
    </cofactor>
</comment>
<dbReference type="PANTHER" id="PTHR42913:SF9">
    <property type="entry name" value="SLR1591 PROTEIN"/>
    <property type="match status" value="1"/>
</dbReference>
<accession>A0ABS5GCL0</accession>
<keyword evidence="3" id="KW-0274">FAD</keyword>